<dbReference type="InterPro" id="IPR008969">
    <property type="entry name" value="CarboxyPept-like_regulatory"/>
</dbReference>
<dbReference type="Gene3D" id="2.40.170.20">
    <property type="entry name" value="TonB-dependent receptor, beta-barrel domain"/>
    <property type="match status" value="1"/>
</dbReference>
<dbReference type="PROSITE" id="PS52016">
    <property type="entry name" value="TONB_DEPENDENT_REC_3"/>
    <property type="match status" value="1"/>
</dbReference>
<name>A0A173MJ25_9BACT</name>
<dbReference type="KEGG" id="fln:FLA_3640"/>
<dbReference type="Pfam" id="PF13715">
    <property type="entry name" value="CarbopepD_reg_2"/>
    <property type="match status" value="1"/>
</dbReference>
<dbReference type="InterPro" id="IPR011662">
    <property type="entry name" value="Secretin/TonB_short_N"/>
</dbReference>
<sequence length="1240" mass="138431">MKLAALYKRVLLSMRLSETNNYFRLSVPTAQQTVFRRKILLVMRMSIVLLFVCLQHVSAHTYAQKVTISAKQIPLTQAFNSIKQQTGYSFFWDQQLLDKAPLINISVKDAPIDVALDNCLKGLDLSYEIKGKIVLITPKKTQHFTDAATVNAFFPPPAATHTISGVVLDENGKPLQGATVLLEALNWRRSTDAKGEFIFTDVPEGHYRLEISYVGYTKIVRSLTIEKDYRETLTLRPEISVQEEVVLSTGYKKLTKASATGSYAVVTAKDIEQTPAVNLMERLEGKVAGVQFDVRNNKIQIRGVAGFGNNSPVAPLIVVDGFPYIDQQLTNIKATNFNAPGNSGSLNPTLQNQPAYAGNSILSSFNPNDIESITFLKDAAAGAIWGAQAANGVIVIETKRGRKNAAPVVSLSTTLSTSKAAKLSSVKQMNSKDYVDLEKELFDNNYYSDPNSSFRNPEISEAVNWMFMAKRGQISTAQRDSALSVLSGRSNIDQLQRNFLQQVVSQQYNLSVSGGGENTSYHMSGNYTRNNPVYKKNYAESYFFTSNTSTDLLNKRVTFNTGLNYTYSKSFMNSAAMNAISSGNLGLAPYDMVTDASGNPIERGLIFTKRVSDSMLKMGYLPWTYNPLDELNYNNTIYTKNALRVNLSLTGKITSWLNVQVSGQLQRNFDQQTNLQDLMAYDTRVLVNEATIYTNGKATYNFPKGGIYKTSNTNGEDYGLRGQFNINKTFNVDHQFQLLGGADIRQTSSNGYKQTRYGYDPILSTSVVVNPTVSYATIYPFTTKQIGYSDGTVFMDRKRYLSYFSDASYSYRNKYYVTASARFDDYSMVGVRRQDRGNPLWSIGAKWDIRKEDFMKNITWLNNLSLRGSYGTQGVIPTGTSYYTVISSGVDSYTQQPTASIFSYANPTITWQTTKTINGGVDATMFNNRLSATIEIYNKHSYNIYYQFPYNATYGFNQVGYNTANMSNHGLEITLNGQIIRTKNLTWSSNFNLSYNTNKITDNRFISNTQTATTNHLTVGLPVDNLFAYRWAGLSNLGQAQIYNSKGEIIQSTGFPTVTTADQVYVGRTTPPYFGGFTNTLQYKNWTLSARMVYYLGHKFLKQDLTSNHYPTGTSFSGRLSSSQTLASRWRKPGDEAITNVPGILNANSNSINWYTGSDLNVRDAGNIRLQQITLGYTMPQSILRKVPVFKAVTINATASNLGIIWRKNKDGIDPDYVATSDYNNLPPTVNYVINLNLTF</sequence>
<dbReference type="GO" id="GO:0009279">
    <property type="term" value="C:cell outer membrane"/>
    <property type="evidence" value="ECO:0007669"/>
    <property type="project" value="UniProtKB-SubCell"/>
</dbReference>
<evidence type="ECO:0000256" key="6">
    <source>
        <dbReference type="ARBA" id="ARBA00023237"/>
    </source>
</evidence>
<keyword evidence="2 7" id="KW-0813">Transport</keyword>
<dbReference type="SUPFAM" id="SSF56935">
    <property type="entry name" value="Porins"/>
    <property type="match status" value="1"/>
</dbReference>
<reference evidence="11" key="1">
    <citation type="submission" date="2017-01" db="EMBL/GenBank/DDBJ databases">
        <authorList>
            <person name="Varghese N."/>
            <person name="Submissions S."/>
        </authorList>
    </citation>
    <scope>NUCLEOTIDE SEQUENCE [LARGE SCALE GENOMIC DNA]</scope>
    <source>
        <strain evidence="11">DSM 21054</strain>
    </source>
</reference>
<evidence type="ECO:0000313" key="10">
    <source>
        <dbReference type="EMBL" id="SIT29782.1"/>
    </source>
</evidence>
<dbReference type="InterPro" id="IPR037066">
    <property type="entry name" value="Plug_dom_sf"/>
</dbReference>
<keyword evidence="4 7" id="KW-0812">Transmembrane</keyword>
<evidence type="ECO:0000256" key="1">
    <source>
        <dbReference type="ARBA" id="ARBA00004571"/>
    </source>
</evidence>
<evidence type="ECO:0000256" key="4">
    <source>
        <dbReference type="ARBA" id="ARBA00022692"/>
    </source>
</evidence>
<evidence type="ECO:0000256" key="7">
    <source>
        <dbReference type="PROSITE-ProRule" id="PRU01360"/>
    </source>
</evidence>
<evidence type="ECO:0000256" key="5">
    <source>
        <dbReference type="ARBA" id="ARBA00023136"/>
    </source>
</evidence>
<gene>
    <name evidence="10" type="ORF">SAMN05421788_10935</name>
</gene>
<dbReference type="AlphaFoldDB" id="A0A173MJ25"/>
<feature type="domain" description="Secretin/TonB short N-terminal" evidence="8">
    <location>
        <begin position="88"/>
        <end position="139"/>
    </location>
</feature>
<dbReference type="RefSeq" id="WP_084206434.1">
    <property type="nucleotide sequence ID" value="NZ_AP017422.1"/>
</dbReference>
<evidence type="ECO:0000256" key="2">
    <source>
        <dbReference type="ARBA" id="ARBA00022448"/>
    </source>
</evidence>
<dbReference type="InterPro" id="IPR012910">
    <property type="entry name" value="Plug_dom"/>
</dbReference>
<dbReference type="Proteomes" id="UP000186917">
    <property type="component" value="Unassembled WGS sequence"/>
</dbReference>
<accession>A0A173MJ25</accession>
<dbReference type="EMBL" id="FTOR01000009">
    <property type="protein sequence ID" value="SIT29782.1"/>
    <property type="molecule type" value="Genomic_DNA"/>
</dbReference>
<dbReference type="SUPFAM" id="SSF49464">
    <property type="entry name" value="Carboxypeptidase regulatory domain-like"/>
    <property type="match status" value="1"/>
</dbReference>
<dbReference type="OrthoDB" id="9768177at2"/>
<dbReference type="STRING" id="477680.SAMN05421788_10935"/>
<dbReference type="Pfam" id="PF07715">
    <property type="entry name" value="Plug"/>
    <property type="match status" value="1"/>
</dbReference>
<dbReference type="NCBIfam" id="TIGR04056">
    <property type="entry name" value="OMP_RagA_SusC"/>
    <property type="match status" value="1"/>
</dbReference>
<dbReference type="InterPro" id="IPR023996">
    <property type="entry name" value="TonB-dep_OMP_SusC/RagA"/>
</dbReference>
<feature type="domain" description="TonB-dependent receptor plug" evidence="9">
    <location>
        <begin position="256"/>
        <end position="393"/>
    </location>
</feature>
<evidence type="ECO:0000313" key="11">
    <source>
        <dbReference type="Proteomes" id="UP000186917"/>
    </source>
</evidence>
<keyword evidence="6 7" id="KW-0998">Cell outer membrane</keyword>
<comment type="similarity">
    <text evidence="7">Belongs to the TonB-dependent receptor family.</text>
</comment>
<dbReference type="InterPro" id="IPR023997">
    <property type="entry name" value="TonB-dep_OMP_SusC/RagA_CS"/>
</dbReference>
<comment type="subcellular location">
    <subcellularLocation>
        <location evidence="1 7">Cell outer membrane</location>
        <topology evidence="1 7">Multi-pass membrane protein</topology>
    </subcellularLocation>
</comment>
<keyword evidence="11" id="KW-1185">Reference proteome</keyword>
<evidence type="ECO:0000259" key="8">
    <source>
        <dbReference type="Pfam" id="PF07660"/>
    </source>
</evidence>
<keyword evidence="3 7" id="KW-1134">Transmembrane beta strand</keyword>
<dbReference type="InterPro" id="IPR039426">
    <property type="entry name" value="TonB-dep_rcpt-like"/>
</dbReference>
<dbReference type="Gene3D" id="2.60.40.1120">
    <property type="entry name" value="Carboxypeptidase-like, regulatory domain"/>
    <property type="match status" value="1"/>
</dbReference>
<organism evidence="10 11">
    <name type="scientific">Filimonas lacunae</name>
    <dbReference type="NCBI Taxonomy" id="477680"/>
    <lineage>
        <taxon>Bacteria</taxon>
        <taxon>Pseudomonadati</taxon>
        <taxon>Bacteroidota</taxon>
        <taxon>Chitinophagia</taxon>
        <taxon>Chitinophagales</taxon>
        <taxon>Chitinophagaceae</taxon>
        <taxon>Filimonas</taxon>
    </lineage>
</organism>
<keyword evidence="5 7" id="KW-0472">Membrane</keyword>
<evidence type="ECO:0000259" key="9">
    <source>
        <dbReference type="Pfam" id="PF07715"/>
    </source>
</evidence>
<dbReference type="NCBIfam" id="TIGR04057">
    <property type="entry name" value="SusC_RagA_signa"/>
    <property type="match status" value="1"/>
</dbReference>
<dbReference type="Gene3D" id="2.170.130.10">
    <property type="entry name" value="TonB-dependent receptor, plug domain"/>
    <property type="match status" value="1"/>
</dbReference>
<dbReference type="InterPro" id="IPR036942">
    <property type="entry name" value="Beta-barrel_TonB_sf"/>
</dbReference>
<dbReference type="Pfam" id="PF07660">
    <property type="entry name" value="STN"/>
    <property type="match status" value="1"/>
</dbReference>
<evidence type="ECO:0000256" key="3">
    <source>
        <dbReference type="ARBA" id="ARBA00022452"/>
    </source>
</evidence>
<protein>
    <submittedName>
        <fullName evidence="10">TonB-linked outer membrane protein, SusC/RagA family</fullName>
    </submittedName>
</protein>
<proteinExistence type="inferred from homology"/>